<dbReference type="AlphaFoldDB" id="A0A834XL65"/>
<dbReference type="Gene3D" id="2.40.128.20">
    <property type="match status" value="1"/>
</dbReference>
<dbReference type="PANTHER" id="PTHR11955">
    <property type="entry name" value="FATTY ACID BINDING PROTEIN"/>
    <property type="match status" value="1"/>
</dbReference>
<dbReference type="InterPro" id="IPR000463">
    <property type="entry name" value="Fatty_acid-bd"/>
</dbReference>
<dbReference type="OrthoDB" id="412780at2759"/>
<dbReference type="PRINTS" id="PR00178">
    <property type="entry name" value="FATTYACIDBP"/>
</dbReference>
<comment type="similarity">
    <text evidence="1">Belongs to the calycin superfamily. Fatty-acid binding protein (FABP) family.</text>
</comment>
<proteinExistence type="inferred from homology"/>
<evidence type="ECO:0000313" key="4">
    <source>
        <dbReference type="EMBL" id="KAF7988751.1"/>
    </source>
</evidence>
<dbReference type="InterPro" id="IPR000566">
    <property type="entry name" value="Lipocln_cytosolic_FA-bd_dom"/>
</dbReference>
<dbReference type="InterPro" id="IPR012674">
    <property type="entry name" value="Calycin"/>
</dbReference>
<gene>
    <name evidence="4" type="ORF">HCN44_007061</name>
</gene>
<protein>
    <recommendedName>
        <fullName evidence="3">Lipocalin/cytosolic fatty-acid binding domain-containing protein</fullName>
    </recommendedName>
</protein>
<dbReference type="InterPro" id="IPR031259">
    <property type="entry name" value="ILBP"/>
</dbReference>
<dbReference type="Proteomes" id="UP000639338">
    <property type="component" value="Unassembled WGS sequence"/>
</dbReference>
<reference evidence="4 5" key="1">
    <citation type="submission" date="2020-08" db="EMBL/GenBank/DDBJ databases">
        <title>Aphidius gifuensis genome sequencing and assembly.</title>
        <authorList>
            <person name="Du Z."/>
        </authorList>
    </citation>
    <scope>NUCLEOTIDE SEQUENCE [LARGE SCALE GENOMIC DNA]</scope>
    <source>
        <strain evidence="4">YNYX2018</strain>
        <tissue evidence="4">Adults</tissue>
    </source>
</reference>
<evidence type="ECO:0000256" key="2">
    <source>
        <dbReference type="ARBA" id="ARBA00023121"/>
    </source>
</evidence>
<sequence length="137" mass="15380">MVPIIGKYFYDKSEGFEKYLSKIGVSIDGEAIKHIGQSKPELEVALLDDKYTITVTNGNKTIVNSFKLGEKFTETLPIGAVLETIVSTDNEKFTFVSTLPDGNSVIREYLFTLEGITVSLSEKKFGVKATRWYKRKN</sequence>
<dbReference type="EMBL" id="JACMRX010000005">
    <property type="protein sequence ID" value="KAF7988751.1"/>
    <property type="molecule type" value="Genomic_DNA"/>
</dbReference>
<dbReference type="Pfam" id="PF00061">
    <property type="entry name" value="Lipocalin"/>
    <property type="match status" value="1"/>
</dbReference>
<keyword evidence="2" id="KW-0446">Lipid-binding</keyword>
<evidence type="ECO:0000256" key="1">
    <source>
        <dbReference type="ARBA" id="ARBA00008390"/>
    </source>
</evidence>
<organism evidence="4 5">
    <name type="scientific">Aphidius gifuensis</name>
    <name type="common">Parasitoid wasp</name>
    <dbReference type="NCBI Taxonomy" id="684658"/>
    <lineage>
        <taxon>Eukaryota</taxon>
        <taxon>Metazoa</taxon>
        <taxon>Ecdysozoa</taxon>
        <taxon>Arthropoda</taxon>
        <taxon>Hexapoda</taxon>
        <taxon>Insecta</taxon>
        <taxon>Pterygota</taxon>
        <taxon>Neoptera</taxon>
        <taxon>Endopterygota</taxon>
        <taxon>Hymenoptera</taxon>
        <taxon>Apocrita</taxon>
        <taxon>Ichneumonoidea</taxon>
        <taxon>Braconidae</taxon>
        <taxon>Aphidiinae</taxon>
        <taxon>Aphidius</taxon>
    </lineage>
</organism>
<name>A0A834XL65_APHGI</name>
<evidence type="ECO:0000313" key="5">
    <source>
        <dbReference type="Proteomes" id="UP000639338"/>
    </source>
</evidence>
<keyword evidence="5" id="KW-1185">Reference proteome</keyword>
<accession>A0A834XL65</accession>
<comment type="caution">
    <text evidence="4">The sequence shown here is derived from an EMBL/GenBank/DDBJ whole genome shotgun (WGS) entry which is preliminary data.</text>
</comment>
<evidence type="ECO:0000259" key="3">
    <source>
        <dbReference type="Pfam" id="PF00061"/>
    </source>
</evidence>
<dbReference type="SUPFAM" id="SSF50814">
    <property type="entry name" value="Lipocalins"/>
    <property type="match status" value="1"/>
</dbReference>
<feature type="domain" description="Lipocalin/cytosolic fatty-acid binding" evidence="3">
    <location>
        <begin position="6"/>
        <end position="100"/>
    </location>
</feature>
<dbReference type="GO" id="GO:0008289">
    <property type="term" value="F:lipid binding"/>
    <property type="evidence" value="ECO:0007669"/>
    <property type="project" value="UniProtKB-KW"/>
</dbReference>